<sequence>MCNQIPNLNILFPSPSNTNNCQIAPALLVIVPETPAAWFSRTLALLLKRERVGFVHSVYALALPLNPLRWVLGAGLVGNQETSALQTWHKLGLVAGGQAEILLRFHPACAASGASAALPPMGAESPEAKLPKASSLSCCLSVCRSWAGAGISVHRKCRVLKLTFLPNGNKTDEFKLSRQRSV</sequence>
<comment type="caution">
    <text evidence="1">The sequence shown here is derived from an EMBL/GenBank/DDBJ whole genome shotgun (WGS) entry which is preliminary data.</text>
</comment>
<dbReference type="Proteomes" id="UP000827986">
    <property type="component" value="Unassembled WGS sequence"/>
</dbReference>
<name>A0A9D3XNF1_9SAUR</name>
<proteinExistence type="predicted"/>
<dbReference type="AlphaFoldDB" id="A0A9D3XNF1"/>
<evidence type="ECO:0000313" key="2">
    <source>
        <dbReference type="Proteomes" id="UP000827986"/>
    </source>
</evidence>
<reference evidence="1" key="1">
    <citation type="submission" date="2021-09" db="EMBL/GenBank/DDBJ databases">
        <title>The genome of Mauremys mutica provides insights into the evolution of semi-aquatic lifestyle.</title>
        <authorList>
            <person name="Gong S."/>
            <person name="Gao Y."/>
        </authorList>
    </citation>
    <scope>NUCLEOTIDE SEQUENCE</scope>
    <source>
        <strain evidence="1">MM-2020</strain>
        <tissue evidence="1">Muscle</tissue>
    </source>
</reference>
<protein>
    <submittedName>
        <fullName evidence="1">Uncharacterized protein</fullName>
    </submittedName>
</protein>
<dbReference type="EMBL" id="JAHDVG010000466">
    <property type="protein sequence ID" value="KAH1183138.1"/>
    <property type="molecule type" value="Genomic_DNA"/>
</dbReference>
<keyword evidence="2" id="KW-1185">Reference proteome</keyword>
<accession>A0A9D3XNF1</accession>
<gene>
    <name evidence="1" type="ORF">KIL84_004630</name>
</gene>
<evidence type="ECO:0000313" key="1">
    <source>
        <dbReference type="EMBL" id="KAH1183138.1"/>
    </source>
</evidence>
<organism evidence="1 2">
    <name type="scientific">Mauremys mutica</name>
    <name type="common">yellowpond turtle</name>
    <dbReference type="NCBI Taxonomy" id="74926"/>
    <lineage>
        <taxon>Eukaryota</taxon>
        <taxon>Metazoa</taxon>
        <taxon>Chordata</taxon>
        <taxon>Craniata</taxon>
        <taxon>Vertebrata</taxon>
        <taxon>Euteleostomi</taxon>
        <taxon>Archelosauria</taxon>
        <taxon>Testudinata</taxon>
        <taxon>Testudines</taxon>
        <taxon>Cryptodira</taxon>
        <taxon>Durocryptodira</taxon>
        <taxon>Testudinoidea</taxon>
        <taxon>Geoemydidae</taxon>
        <taxon>Geoemydinae</taxon>
        <taxon>Mauremys</taxon>
    </lineage>
</organism>